<accession>A0ACC3AAH4</accession>
<proteinExistence type="predicted"/>
<gene>
    <name evidence="1" type="ORF">H2198_004059</name>
</gene>
<evidence type="ECO:0000313" key="1">
    <source>
        <dbReference type="EMBL" id="KAJ9657863.1"/>
    </source>
</evidence>
<dbReference type="Proteomes" id="UP001172386">
    <property type="component" value="Unassembled WGS sequence"/>
</dbReference>
<evidence type="ECO:0000313" key="2">
    <source>
        <dbReference type="Proteomes" id="UP001172386"/>
    </source>
</evidence>
<keyword evidence="2" id="KW-1185">Reference proteome</keyword>
<comment type="caution">
    <text evidence="1">The sequence shown here is derived from an EMBL/GenBank/DDBJ whole genome shotgun (WGS) entry which is preliminary data.</text>
</comment>
<reference evidence="1" key="1">
    <citation type="submission" date="2022-10" db="EMBL/GenBank/DDBJ databases">
        <title>Culturing micro-colonial fungi from biological soil crusts in the Mojave desert and describing Neophaeococcomyces mojavensis, and introducing the new genera and species Taxawa tesnikishii.</title>
        <authorList>
            <person name="Kurbessoian T."/>
            <person name="Stajich J.E."/>
        </authorList>
    </citation>
    <scope>NUCLEOTIDE SEQUENCE</scope>
    <source>
        <strain evidence="1">JES_112</strain>
    </source>
</reference>
<name>A0ACC3AAH4_9EURO</name>
<protein>
    <submittedName>
        <fullName evidence="1">Uncharacterized protein</fullName>
    </submittedName>
</protein>
<organism evidence="1 2">
    <name type="scientific">Neophaeococcomyces mojaviensis</name>
    <dbReference type="NCBI Taxonomy" id="3383035"/>
    <lineage>
        <taxon>Eukaryota</taxon>
        <taxon>Fungi</taxon>
        <taxon>Dikarya</taxon>
        <taxon>Ascomycota</taxon>
        <taxon>Pezizomycotina</taxon>
        <taxon>Eurotiomycetes</taxon>
        <taxon>Chaetothyriomycetidae</taxon>
        <taxon>Chaetothyriales</taxon>
        <taxon>Chaetothyriales incertae sedis</taxon>
        <taxon>Neophaeococcomyces</taxon>
    </lineage>
</organism>
<sequence>MRSAFLRILPVLLCADHALSWGDMGHRAIAYLSQQYMTPEAIRLFDTIIKPDEKFDISDAAVWADRNKGGIYAYTYNWHFIDARDVVPTHCDVKLNRDCDFRGECAKHKEPGCVVSAIVNQLSDFTAFTTDSANSSDCPSNLNPDAKQKQIAMKFLFHLVGDIHQPLHVEDLGAGGNQICVKWNGKTANAHEYYTSNPSDDHSDRFHSCSVTPLKDDDQCPPWEKCKNLHQVWDSLMIEKLLKWDPPSPDDDPKERKEKARALRWAGDLSSDGAGNPPLAPSDCVPVGRQAQACALKWASESNNLICSFVLRDGVAAVKGHELNGTYYNGAVPIIKRQISRAARRLAAMMNAIAAVHTDEEDGQQVLQDL</sequence>
<dbReference type="EMBL" id="JAPDRQ010000058">
    <property type="protein sequence ID" value="KAJ9657863.1"/>
    <property type="molecule type" value="Genomic_DNA"/>
</dbReference>